<dbReference type="Gene3D" id="3.90.780.10">
    <property type="entry name" value="5'-Nucleotidase, C-terminal domain"/>
    <property type="match status" value="1"/>
</dbReference>
<dbReference type="SUPFAM" id="SSF56300">
    <property type="entry name" value="Metallo-dependent phosphatases"/>
    <property type="match status" value="1"/>
</dbReference>
<organism evidence="6 7">
    <name type="scientific">Lutimaribacter pacificus</name>
    <dbReference type="NCBI Taxonomy" id="391948"/>
    <lineage>
        <taxon>Bacteria</taxon>
        <taxon>Pseudomonadati</taxon>
        <taxon>Pseudomonadota</taxon>
        <taxon>Alphaproteobacteria</taxon>
        <taxon>Rhodobacterales</taxon>
        <taxon>Roseobacteraceae</taxon>
        <taxon>Lutimaribacter</taxon>
    </lineage>
</organism>
<sequence length="622" mass="65556">MSDDLEKPGGAAARVALRVLQTSDLHGHLMAYDYAGDRPQPGVGLVRTAALIAAAREEAANSLLVDCGDFLFGDMLADDWVAAPAPRDPNPVIRAMNALDYAAVALGNHEFNFGLGPLSEALSQARFPVLCSNLSPVRGGVPLAARSGLMLHRRVTDDTGRVHELRIGLLSVLPPQVMQWDAAHLSGRVQVRGMVGAARAGAAGLRAAGADLVIVLNHSGLGDGSDDPGAENAGLALARLDDIDAVLCAHKHRLFPGPYYRGRAGVDARAGTLWGKPAAMPGCWGSHLAVIDLDLVRGAGGWRVAGHRTVLRPIAERVKGAQVPQVADAPALVRLATPAHRATLDRMRREVGRVETGVTTHFSQVAPCRVTALVAAAQLWRARDLLAGRAHPPILSAAAPFRCGGTGGPGNYTGLPAGPVRVKDIAAIYPFPNTLRVVAVSGAQILDWLEQAAAQFHRLEPRRPRQPLLRDDFPSYDFDVLHGLRYAIDPGRPARFDPAGRLLDPRAARVTGVSWNGAPLDPGMEFWVLTNSYRAGGGGGFAALSGAGTVLEVDEAIPGILTDYLRAGHTVPAGAAAVWRFAALPGVEALLRTAPGAVPPKGIDLRPAGMGEDGFARFVLRF</sequence>
<dbReference type="SUPFAM" id="SSF55816">
    <property type="entry name" value="5'-nucleotidase (syn. UDP-sugar hydrolase), C-terminal domain"/>
    <property type="match status" value="1"/>
</dbReference>
<dbReference type="AlphaFoldDB" id="A0A1H0G9P4"/>
<evidence type="ECO:0000259" key="4">
    <source>
        <dbReference type="Pfam" id="PF00149"/>
    </source>
</evidence>
<dbReference type="GO" id="GO:0016788">
    <property type="term" value="F:hydrolase activity, acting on ester bonds"/>
    <property type="evidence" value="ECO:0007669"/>
    <property type="project" value="InterPro"/>
</dbReference>
<feature type="domain" description="5'-Nucleotidase C-terminal" evidence="5">
    <location>
        <begin position="360"/>
        <end position="544"/>
    </location>
</feature>
<proteinExistence type="inferred from homology"/>
<reference evidence="6 7" key="1">
    <citation type="submission" date="2016-11" db="EMBL/GenBank/DDBJ databases">
        <authorList>
            <person name="Varghese N."/>
            <person name="Submissions S."/>
        </authorList>
    </citation>
    <scope>NUCLEOTIDE SEQUENCE [LARGE SCALE GENOMIC DNA]</scope>
    <source>
        <strain evidence="6 7">DSM 29620</strain>
    </source>
</reference>
<dbReference type="Proteomes" id="UP000324252">
    <property type="component" value="Unassembled WGS sequence"/>
</dbReference>
<dbReference type="PANTHER" id="PTHR11575">
    <property type="entry name" value="5'-NUCLEOTIDASE-RELATED"/>
    <property type="match status" value="1"/>
</dbReference>
<dbReference type="Pfam" id="PF02872">
    <property type="entry name" value="5_nucleotid_C"/>
    <property type="match status" value="1"/>
</dbReference>
<evidence type="ECO:0000256" key="2">
    <source>
        <dbReference type="ARBA" id="ARBA00022729"/>
    </source>
</evidence>
<dbReference type="InterPro" id="IPR006146">
    <property type="entry name" value="5'-Nucleotdase_CS"/>
</dbReference>
<evidence type="ECO:0000256" key="1">
    <source>
        <dbReference type="ARBA" id="ARBA00006654"/>
    </source>
</evidence>
<dbReference type="GO" id="GO:0009166">
    <property type="term" value="P:nucleotide catabolic process"/>
    <property type="evidence" value="ECO:0007669"/>
    <property type="project" value="InterPro"/>
</dbReference>
<dbReference type="InterPro" id="IPR029052">
    <property type="entry name" value="Metallo-depent_PP-like"/>
</dbReference>
<keyword evidence="7" id="KW-1185">Reference proteome</keyword>
<dbReference type="NCBIfam" id="NF006938">
    <property type="entry name" value="PRK09420.1"/>
    <property type="match status" value="1"/>
</dbReference>
<dbReference type="PRINTS" id="PR01607">
    <property type="entry name" value="APYRASEFAMLY"/>
</dbReference>
<feature type="domain" description="Calcineurin-like phosphoesterase" evidence="4">
    <location>
        <begin position="17"/>
        <end position="253"/>
    </location>
</feature>
<name>A0A1H0G9P4_9RHOB</name>
<evidence type="ECO:0000313" key="6">
    <source>
        <dbReference type="EMBL" id="SHJ86264.1"/>
    </source>
</evidence>
<keyword evidence="3" id="KW-0378">Hydrolase</keyword>
<dbReference type="GO" id="GO:0046872">
    <property type="term" value="F:metal ion binding"/>
    <property type="evidence" value="ECO:0007669"/>
    <property type="project" value="InterPro"/>
</dbReference>
<dbReference type="Pfam" id="PF00149">
    <property type="entry name" value="Metallophos"/>
    <property type="match status" value="1"/>
</dbReference>
<dbReference type="InterPro" id="IPR008334">
    <property type="entry name" value="5'-Nucleotdase_C"/>
</dbReference>
<dbReference type="OrthoDB" id="9803927at2"/>
<comment type="similarity">
    <text evidence="1 3">Belongs to the 5'-nucleotidase family.</text>
</comment>
<gene>
    <name evidence="6" type="ORF">SAMN05444142_102149</name>
</gene>
<dbReference type="GO" id="GO:0030288">
    <property type="term" value="C:outer membrane-bounded periplasmic space"/>
    <property type="evidence" value="ECO:0007669"/>
    <property type="project" value="TreeGrafter"/>
</dbReference>
<dbReference type="Gene3D" id="3.60.21.10">
    <property type="match status" value="1"/>
</dbReference>
<dbReference type="PANTHER" id="PTHR11575:SF6">
    <property type="entry name" value="2',3'-CYCLIC-NUCLEOTIDE 2'-PHOSPHODIESTERASE_3'-NUCLEOTIDASE"/>
    <property type="match status" value="1"/>
</dbReference>
<evidence type="ECO:0000313" key="7">
    <source>
        <dbReference type="Proteomes" id="UP000324252"/>
    </source>
</evidence>
<dbReference type="InterPro" id="IPR036907">
    <property type="entry name" value="5'-Nucleotdase_C_sf"/>
</dbReference>
<accession>A0A1H0G9P4</accession>
<evidence type="ECO:0000256" key="3">
    <source>
        <dbReference type="RuleBase" id="RU362119"/>
    </source>
</evidence>
<keyword evidence="3" id="KW-0547">Nucleotide-binding</keyword>
<dbReference type="InterPro" id="IPR006179">
    <property type="entry name" value="5_nucleotidase/apyrase"/>
</dbReference>
<dbReference type="PROSITE" id="PS00786">
    <property type="entry name" value="5_NUCLEOTIDASE_2"/>
    <property type="match status" value="1"/>
</dbReference>
<keyword evidence="2" id="KW-0732">Signal</keyword>
<protein>
    <submittedName>
        <fullName evidence="6">2',3'-cyclic-nucleotide 2'-phosphodiesterase / 3'-nucleotidase</fullName>
    </submittedName>
</protein>
<dbReference type="EMBL" id="FQZZ01000002">
    <property type="protein sequence ID" value="SHJ86264.1"/>
    <property type="molecule type" value="Genomic_DNA"/>
</dbReference>
<dbReference type="RefSeq" id="WP_149787829.1">
    <property type="nucleotide sequence ID" value="NZ_FNIO01000003.1"/>
</dbReference>
<evidence type="ECO:0000259" key="5">
    <source>
        <dbReference type="Pfam" id="PF02872"/>
    </source>
</evidence>
<dbReference type="InterPro" id="IPR004843">
    <property type="entry name" value="Calcineurin-like_PHP"/>
</dbReference>
<dbReference type="GO" id="GO:0000166">
    <property type="term" value="F:nucleotide binding"/>
    <property type="evidence" value="ECO:0007669"/>
    <property type="project" value="UniProtKB-KW"/>
</dbReference>